<feature type="domain" description="Helix-turn-helix" evidence="1">
    <location>
        <begin position="342"/>
        <end position="393"/>
    </location>
</feature>
<dbReference type="NCBIfam" id="TIGR01764">
    <property type="entry name" value="excise"/>
    <property type="match status" value="1"/>
</dbReference>
<gene>
    <name evidence="2" type="ORF">BAMA_19370</name>
</gene>
<dbReference type="OrthoDB" id="2633854at2"/>
<dbReference type="EMBL" id="JOTN01000005">
    <property type="protein sequence ID" value="KEK19929.1"/>
    <property type="molecule type" value="Genomic_DNA"/>
</dbReference>
<keyword evidence="2" id="KW-0238">DNA-binding</keyword>
<protein>
    <submittedName>
        <fullName evidence="2">DNA-binding protein</fullName>
    </submittedName>
</protein>
<comment type="caution">
    <text evidence="2">The sequence shown here is derived from an EMBL/GenBank/DDBJ whole genome shotgun (WGS) entry which is preliminary data.</text>
</comment>
<dbReference type="Pfam" id="PF12728">
    <property type="entry name" value="HTH_17"/>
    <property type="match status" value="2"/>
</dbReference>
<organism evidence="2 3">
    <name type="scientific">Bacillus manliponensis</name>
    <dbReference type="NCBI Taxonomy" id="574376"/>
    <lineage>
        <taxon>Bacteria</taxon>
        <taxon>Bacillati</taxon>
        <taxon>Bacillota</taxon>
        <taxon>Bacilli</taxon>
        <taxon>Bacillales</taxon>
        <taxon>Bacillaceae</taxon>
        <taxon>Bacillus</taxon>
        <taxon>Bacillus cereus group</taxon>
    </lineage>
</organism>
<sequence>MKYFTVKEAAEQLSLSHGIVYKLIRNGELHAEWISKKEMRIAEEDIIKFKENDISRTHYPLSVASQKLNMSSEKTRRLLKLGTFPNSIKLGKIYYISKKDIISFINLLQKKESSYTVEGISKILNITISDVRDLIKRDIFPNAFKLPSDKRYYIPKEDIESHTYFYDNDSYLTLEQASKELNFQSEIIQHYIDLNKFPNAFQDLKNRWFIPKKDIENYTYLSIDNNSYFTTEQASKELNFHPGTILNYIKSDTSPNAFQNSNNIWLIPKEDIEHLKARNTIPENYMSVEETAARISKHPDIVKKYIRDGTFFQNRIVLKRRAYIPLTDIVDYESMLNVPEGFMTVQDVCKKLNKDDSSILSLIHNDEFPNAYFNKFQKRYLIPEKELADYINRETTFKDYISIKDCAHKLSCTEKEVLQMIKNGTLKFIKKNFKGETFILEKDLLAFLSLTKADEDLLTLEQASKELEMPRKTLLKLIQNEKLDVSSFSETNSYELNSNTKFLIPKGSIDSVKAKKKKNFSTIAIELYNRKINTLHYKENLKNTVNLYNEFVLLKISQTRGQEESFTDKVRSLFNTLNSIILNLRTEIILLTDEEIEEVLNIESIPRTHKQNFIQFLNYCCSKVQCTFKNTYKIEYNEKLKRDKEIYDKQTFLAFYTYANNIDLHIAMAKRNKQYAQTWLFVIMHMINGWRKSTIVTELPNLPLEEIEGLNIYNLEQLKDNGLSIDQAQSIVNYYYVVCKKIHISKTGSLGQFLCNEDMIMPAATSLLICELHRRNYKKQDRLLGSLRKYSNSHSRFHTFFNKNKKLPKFNSLIMNRSLLTHFFYTVTNYGKHSEISHELTKNLRNHRNINSITAYVQSTNRDGTLDVVSLNLFNRGTFGWLYNFIIDLAMDKATEIDLLENRTSIIQVLKHDYSPSQLEDISFLLLKYQNERAPIVDKLMQLPKDQVIEIIIKILKGEKPSKTKHVQCITYPQCSFPNFDSCLNCPNAIFNIYLLISIVEELKNIHTSIKSTNFDTIRYRDTIRFILILDIINQAISEFGKSYIETFINFEVFENIITEANKYFLFDYPNYHISTK</sequence>
<keyword evidence="3" id="KW-1185">Reference proteome</keyword>
<dbReference type="AlphaFoldDB" id="A0A073JY78"/>
<reference evidence="2 3" key="1">
    <citation type="submission" date="2014-06" db="EMBL/GenBank/DDBJ databases">
        <title>Draft genome sequence of Bacillus manliponensis JCM 15802 (MCCC 1A00708).</title>
        <authorList>
            <person name="Lai Q."/>
            <person name="Liu Y."/>
            <person name="Shao Z."/>
        </authorList>
    </citation>
    <scope>NUCLEOTIDE SEQUENCE [LARGE SCALE GENOMIC DNA]</scope>
    <source>
        <strain evidence="2 3">JCM 15802</strain>
    </source>
</reference>
<dbReference type="InterPro" id="IPR041657">
    <property type="entry name" value="HTH_17"/>
</dbReference>
<dbReference type="GO" id="GO:0003677">
    <property type="term" value="F:DNA binding"/>
    <property type="evidence" value="ECO:0007669"/>
    <property type="project" value="UniProtKB-KW"/>
</dbReference>
<evidence type="ECO:0000313" key="2">
    <source>
        <dbReference type="EMBL" id="KEK19929.1"/>
    </source>
</evidence>
<dbReference type="RefSeq" id="WP_034638137.1">
    <property type="nucleotide sequence ID" value="NZ_CBCSJC010000007.1"/>
</dbReference>
<dbReference type="Proteomes" id="UP000027822">
    <property type="component" value="Unassembled WGS sequence"/>
</dbReference>
<evidence type="ECO:0000313" key="3">
    <source>
        <dbReference type="Proteomes" id="UP000027822"/>
    </source>
</evidence>
<name>A0A073JY78_9BACI</name>
<evidence type="ECO:0000259" key="1">
    <source>
        <dbReference type="Pfam" id="PF12728"/>
    </source>
</evidence>
<dbReference type="eggNOG" id="ENOG5032GQA">
    <property type="taxonomic scope" value="Bacteria"/>
</dbReference>
<dbReference type="InterPro" id="IPR010093">
    <property type="entry name" value="SinI_DNA-bd"/>
</dbReference>
<dbReference type="STRING" id="574376.BAMA_19370"/>
<proteinExistence type="predicted"/>
<accession>A0A073JY78</accession>
<feature type="domain" description="Helix-turn-helix" evidence="1">
    <location>
        <begin position="3"/>
        <end position="52"/>
    </location>
</feature>